<sequence length="729" mass="81971">MTTKTFSNELEKIVLNDFMDEKNGGLFASINTGKTDIVTEDKLLLDVSLAILAFTQLKNYQALEECILALEKFKDPNNIGYFEILDTTSLPYEVGKIKTTFTQLLTGYSLYEAGQVTDNETLQIKGSELIEKVSDTYFKYNHAMRFTEDWSRILSEDKKLSDVSLFIYVLNTLNIEKYQTKSSSLIKLLMNFLDDQKGAFSVLNTNNQPIESKGKTLADLSLLIFSLSTILDQDTSYVEIIDQTIQFIIENYSHPFTKGYWNKSDSSGVVSVDSTPVYYNHAESPFPIKSTQSHALFLLALKKYKISTENSQYDPIIKELLTQLSIYFDKKNGGLMLGQGNWFSTPTTPTVPLARHTMVPPFTVGSFVVGNNRYLPLHQKTATLQLIGILALENETVSIEKQLPHLPYVKKEFNTDKTYVSTGRLSTSYIDENDYIEWSEKTISGFAFGLTPYRSPLGFKSDRTPQNFSALHVAADMKVLDKTIPNKENLQIILRSSQNSDGGFGEQPSLLSELFTTYCVVFTNYILGSYDFDVKMCIEFIKNCQNPDGGFGNAPGYPSDVWHSTFGTLLLHILDDEPKDKEALIQYLLNAQNIDGGFGVIPNGVSETFSTFRAIDSLRISGVDIPNKQKTIQWLKKLQDTNGGFKYQENKTVSFVGSYHAIGALYLLNELPDDVEQAKKWIASHQSPDGGFSRAENSPSDTTDEGFIAIHASYMLEQKINPYWVALIT</sequence>
<dbReference type="GO" id="GO:0046872">
    <property type="term" value="F:metal ion binding"/>
    <property type="evidence" value="ECO:0007669"/>
    <property type="project" value="UniProtKB-KW"/>
</dbReference>
<evidence type="ECO:0000256" key="2">
    <source>
        <dbReference type="ARBA" id="ARBA00010497"/>
    </source>
</evidence>
<evidence type="ECO:0000256" key="3">
    <source>
        <dbReference type="ARBA" id="ARBA00022602"/>
    </source>
</evidence>
<evidence type="ECO:0000313" key="12">
    <source>
        <dbReference type="Proteomes" id="UP000094764"/>
    </source>
</evidence>
<dbReference type="RefSeq" id="WP_069635862.1">
    <property type="nucleotide sequence ID" value="NZ_JXKZ01000008.1"/>
</dbReference>
<dbReference type="SUPFAM" id="SSF48239">
    <property type="entry name" value="Terpenoid cyclases/Protein prenyltransferases"/>
    <property type="match status" value="1"/>
</dbReference>
<keyword evidence="12" id="KW-1185">Reference proteome</keyword>
<proteinExistence type="inferred from homology"/>
<keyword evidence="4" id="KW-0808">Transferase</keyword>
<evidence type="ECO:0000259" key="10">
    <source>
        <dbReference type="Pfam" id="PF00432"/>
    </source>
</evidence>
<dbReference type="SUPFAM" id="SSF48208">
    <property type="entry name" value="Six-hairpin glycosidases"/>
    <property type="match status" value="1"/>
</dbReference>
<name>A0A1E5GQC4_9ENTE</name>
<evidence type="ECO:0000256" key="7">
    <source>
        <dbReference type="ARBA" id="ARBA00022833"/>
    </source>
</evidence>
<dbReference type="OrthoDB" id="9758578at2"/>
<evidence type="ECO:0000256" key="1">
    <source>
        <dbReference type="ARBA" id="ARBA00001947"/>
    </source>
</evidence>
<comment type="similarity">
    <text evidence="2">Belongs to the protein prenyltransferase subunit beta family.</text>
</comment>
<keyword evidence="6" id="KW-0677">Repeat</keyword>
<feature type="domain" description="Prenyltransferase alpha-alpha toroid" evidence="10">
    <location>
        <begin position="562"/>
        <end position="700"/>
    </location>
</feature>
<dbReference type="GO" id="GO:0005975">
    <property type="term" value="P:carbohydrate metabolic process"/>
    <property type="evidence" value="ECO:0007669"/>
    <property type="project" value="InterPro"/>
</dbReference>
<evidence type="ECO:0000256" key="5">
    <source>
        <dbReference type="ARBA" id="ARBA00022723"/>
    </source>
</evidence>
<comment type="cofactor">
    <cofactor evidence="1">
        <name>Zn(2+)</name>
        <dbReference type="ChEBI" id="CHEBI:29105"/>
    </cofactor>
</comment>
<dbReference type="Gene3D" id="1.50.10.20">
    <property type="match status" value="2"/>
</dbReference>
<dbReference type="InterPro" id="IPR008928">
    <property type="entry name" value="6-hairpin_glycosidase_sf"/>
</dbReference>
<evidence type="ECO:0000256" key="8">
    <source>
        <dbReference type="ARBA" id="ARBA00030816"/>
    </source>
</evidence>
<dbReference type="InterPro" id="IPR008930">
    <property type="entry name" value="Terpenoid_cyclase/PrenylTrfase"/>
</dbReference>
<evidence type="ECO:0000256" key="4">
    <source>
        <dbReference type="ARBA" id="ARBA00022679"/>
    </source>
</evidence>
<dbReference type="STRING" id="903983.BCR23_11060"/>
<keyword evidence="3" id="KW-0637">Prenyltransferase</keyword>
<feature type="domain" description="Prenyltransferase alpha-alpha toroid" evidence="10">
    <location>
        <begin position="431"/>
        <end position="557"/>
    </location>
</feature>
<dbReference type="GO" id="GO:0008318">
    <property type="term" value="F:protein prenyltransferase activity"/>
    <property type="evidence" value="ECO:0007669"/>
    <property type="project" value="InterPro"/>
</dbReference>
<keyword evidence="5" id="KW-0479">Metal-binding</keyword>
<protein>
    <recommendedName>
        <fullName evidence="8">Geranylgeranyl transferase type II subunit beta</fullName>
    </recommendedName>
    <alternativeName>
        <fullName evidence="9">Type II protein geranyl-geranyltransferase subunit beta</fullName>
    </alternativeName>
</protein>
<dbReference type="Proteomes" id="UP000094764">
    <property type="component" value="Unassembled WGS sequence"/>
</dbReference>
<dbReference type="InterPro" id="IPR045089">
    <property type="entry name" value="PGGT1B-like"/>
</dbReference>
<reference evidence="12" key="1">
    <citation type="submission" date="2016-09" db="EMBL/GenBank/DDBJ databases">
        <authorList>
            <person name="Gulvik C.A."/>
        </authorList>
    </citation>
    <scope>NUCLEOTIDE SEQUENCE [LARGE SCALE GENOMIC DNA]</scope>
    <source>
        <strain evidence="12">LMG 26306</strain>
    </source>
</reference>
<dbReference type="Pfam" id="PF00432">
    <property type="entry name" value="Prenyltrans"/>
    <property type="match status" value="2"/>
</dbReference>
<evidence type="ECO:0000313" key="11">
    <source>
        <dbReference type="EMBL" id="OEG14918.1"/>
    </source>
</evidence>
<evidence type="ECO:0000256" key="9">
    <source>
        <dbReference type="ARBA" id="ARBA00032766"/>
    </source>
</evidence>
<dbReference type="AlphaFoldDB" id="A0A1E5GQC4"/>
<comment type="caution">
    <text evidence="11">The sequence shown here is derived from an EMBL/GenBank/DDBJ whole genome shotgun (WGS) entry which is preliminary data.</text>
</comment>
<dbReference type="PANTHER" id="PTHR11774">
    <property type="entry name" value="GERANYLGERANYL TRANSFERASE TYPE BETA SUBUNIT"/>
    <property type="match status" value="1"/>
</dbReference>
<accession>A0A1E5GQC4</accession>
<dbReference type="EMBL" id="MIKB01000017">
    <property type="protein sequence ID" value="OEG14918.1"/>
    <property type="molecule type" value="Genomic_DNA"/>
</dbReference>
<evidence type="ECO:0000256" key="6">
    <source>
        <dbReference type="ARBA" id="ARBA00022737"/>
    </source>
</evidence>
<dbReference type="PANTHER" id="PTHR11774:SF11">
    <property type="entry name" value="GERANYLGERANYL TRANSFERASE TYPE-2 SUBUNIT BETA"/>
    <property type="match status" value="1"/>
</dbReference>
<organism evidence="11 12">
    <name type="scientific">Enterococcus quebecensis</name>
    <dbReference type="NCBI Taxonomy" id="903983"/>
    <lineage>
        <taxon>Bacteria</taxon>
        <taxon>Bacillati</taxon>
        <taxon>Bacillota</taxon>
        <taxon>Bacilli</taxon>
        <taxon>Lactobacillales</taxon>
        <taxon>Enterococcaceae</taxon>
        <taxon>Enterococcus</taxon>
    </lineage>
</organism>
<gene>
    <name evidence="11" type="ORF">BCR23_11060</name>
</gene>
<keyword evidence="7" id="KW-0862">Zinc</keyword>
<dbReference type="InterPro" id="IPR001330">
    <property type="entry name" value="Prenyltrans"/>
</dbReference>